<feature type="domain" description="HTH araC/xylS-type" evidence="4">
    <location>
        <begin position="192"/>
        <end position="290"/>
    </location>
</feature>
<evidence type="ECO:0000313" key="6">
    <source>
        <dbReference type="Proteomes" id="UP000198948"/>
    </source>
</evidence>
<dbReference type="AlphaFoldDB" id="A0A1H9Q4P8"/>
<dbReference type="SUPFAM" id="SSF51215">
    <property type="entry name" value="Regulatory protein AraC"/>
    <property type="match status" value="1"/>
</dbReference>
<dbReference type="EMBL" id="FOHA01000001">
    <property type="protein sequence ID" value="SER54833.1"/>
    <property type="molecule type" value="Genomic_DNA"/>
</dbReference>
<dbReference type="Pfam" id="PF02311">
    <property type="entry name" value="AraC_binding"/>
    <property type="match status" value="1"/>
</dbReference>
<keyword evidence="2 5" id="KW-0238">DNA-binding</keyword>
<dbReference type="InterPro" id="IPR009057">
    <property type="entry name" value="Homeodomain-like_sf"/>
</dbReference>
<dbReference type="PANTHER" id="PTHR43280:SF28">
    <property type="entry name" value="HTH-TYPE TRANSCRIPTIONAL ACTIVATOR RHAS"/>
    <property type="match status" value="1"/>
</dbReference>
<keyword evidence="3" id="KW-0804">Transcription</keyword>
<dbReference type="Gene3D" id="1.10.10.60">
    <property type="entry name" value="Homeodomain-like"/>
    <property type="match status" value="2"/>
</dbReference>
<dbReference type="InterPro" id="IPR014710">
    <property type="entry name" value="RmlC-like_jellyroll"/>
</dbReference>
<proteinExistence type="predicted"/>
<protein>
    <submittedName>
        <fullName evidence="5">AraC-type DNA-binding protein</fullName>
    </submittedName>
</protein>
<organism evidence="5 6">
    <name type="scientific">Isobaculum melis</name>
    <dbReference type="NCBI Taxonomy" id="142588"/>
    <lineage>
        <taxon>Bacteria</taxon>
        <taxon>Bacillati</taxon>
        <taxon>Bacillota</taxon>
        <taxon>Bacilli</taxon>
        <taxon>Lactobacillales</taxon>
        <taxon>Carnobacteriaceae</taxon>
        <taxon>Isobaculum</taxon>
    </lineage>
</organism>
<evidence type="ECO:0000256" key="2">
    <source>
        <dbReference type="ARBA" id="ARBA00023125"/>
    </source>
</evidence>
<dbReference type="Pfam" id="PF12833">
    <property type="entry name" value="HTH_18"/>
    <property type="match status" value="1"/>
</dbReference>
<dbReference type="Gene3D" id="2.60.120.10">
    <property type="entry name" value="Jelly Rolls"/>
    <property type="match status" value="1"/>
</dbReference>
<dbReference type="PANTHER" id="PTHR43280">
    <property type="entry name" value="ARAC-FAMILY TRANSCRIPTIONAL REGULATOR"/>
    <property type="match status" value="1"/>
</dbReference>
<dbReference type="OrthoDB" id="62429at2"/>
<gene>
    <name evidence="5" type="ORF">SAMN04488559_101317</name>
</gene>
<evidence type="ECO:0000256" key="3">
    <source>
        <dbReference type="ARBA" id="ARBA00023163"/>
    </source>
</evidence>
<dbReference type="RefSeq" id="WP_092649565.1">
    <property type="nucleotide sequence ID" value="NZ_FOHA01000001.1"/>
</dbReference>
<dbReference type="GO" id="GO:0043565">
    <property type="term" value="F:sequence-specific DNA binding"/>
    <property type="evidence" value="ECO:0007669"/>
    <property type="project" value="InterPro"/>
</dbReference>
<sequence>MSRTIYESVQMDNNLPMRILHFSHEKALVSPGGNTYHFDTATLQFVPPHWHRSIELTYVVNGTLQVRQSEQEQTYQDDSFFIINSGDIHELSSVPTDNFELICFIISYDFIQQFIPNIEKIRFDMATTQETAAELSGLFYDILTLYNENQEFGHLKIQARLIEILYLLCQYHQVENHLPASRKYLRSQQLNKQILEYIHVHYMENLTLERLAKTFNFSREHFSRLFKETFGKTFLVYLNDYRLYCAFPEIVNSRKTIEAISIAHGFPSSKALIKQFKEVYHETPMQFRKNRKVSILDHNDDKKR</sequence>
<evidence type="ECO:0000259" key="4">
    <source>
        <dbReference type="PROSITE" id="PS01124"/>
    </source>
</evidence>
<accession>A0A1H9Q4P8</accession>
<name>A0A1H9Q4P8_9LACT</name>
<dbReference type="Proteomes" id="UP000198948">
    <property type="component" value="Unassembled WGS sequence"/>
</dbReference>
<keyword evidence="1" id="KW-0805">Transcription regulation</keyword>
<dbReference type="STRING" id="142588.SAMN04488559_101317"/>
<reference evidence="5 6" key="1">
    <citation type="submission" date="2016-10" db="EMBL/GenBank/DDBJ databases">
        <authorList>
            <person name="de Groot N.N."/>
        </authorList>
    </citation>
    <scope>NUCLEOTIDE SEQUENCE [LARGE SCALE GENOMIC DNA]</scope>
    <source>
        <strain evidence="5 6">DSM 13760</strain>
    </source>
</reference>
<dbReference type="PROSITE" id="PS01124">
    <property type="entry name" value="HTH_ARAC_FAMILY_2"/>
    <property type="match status" value="1"/>
</dbReference>
<evidence type="ECO:0000256" key="1">
    <source>
        <dbReference type="ARBA" id="ARBA00023015"/>
    </source>
</evidence>
<dbReference type="InterPro" id="IPR003313">
    <property type="entry name" value="AraC-bd"/>
</dbReference>
<dbReference type="CDD" id="cd02208">
    <property type="entry name" value="cupin_RmlC-like"/>
    <property type="match status" value="1"/>
</dbReference>
<dbReference type="SMART" id="SM00342">
    <property type="entry name" value="HTH_ARAC"/>
    <property type="match status" value="1"/>
</dbReference>
<dbReference type="InterPro" id="IPR037923">
    <property type="entry name" value="HTH-like"/>
</dbReference>
<keyword evidence="6" id="KW-1185">Reference proteome</keyword>
<evidence type="ECO:0000313" key="5">
    <source>
        <dbReference type="EMBL" id="SER54833.1"/>
    </source>
</evidence>
<dbReference type="InterPro" id="IPR018060">
    <property type="entry name" value="HTH_AraC"/>
</dbReference>
<dbReference type="GO" id="GO:0003700">
    <property type="term" value="F:DNA-binding transcription factor activity"/>
    <property type="evidence" value="ECO:0007669"/>
    <property type="project" value="InterPro"/>
</dbReference>
<dbReference type="SUPFAM" id="SSF46689">
    <property type="entry name" value="Homeodomain-like"/>
    <property type="match status" value="2"/>
</dbReference>